<dbReference type="PANTHER" id="PTHR45947">
    <property type="entry name" value="SULFOQUINOVOSYL TRANSFERASE SQD2"/>
    <property type="match status" value="1"/>
</dbReference>
<accession>A0A6J6TCC6</accession>
<dbReference type="Pfam" id="PF13579">
    <property type="entry name" value="Glyco_trans_4_4"/>
    <property type="match status" value="1"/>
</dbReference>
<dbReference type="PANTHER" id="PTHR45947:SF3">
    <property type="entry name" value="SULFOQUINOVOSYL TRANSFERASE SQD2"/>
    <property type="match status" value="1"/>
</dbReference>
<dbReference type="CDD" id="cd03801">
    <property type="entry name" value="GT4_PimA-like"/>
    <property type="match status" value="1"/>
</dbReference>
<sequence length="377" mass="40458">MRVLRVVTLASSSGAYGGPYDTACRQVVLGNAVDGCQARLVAGRLSHDEVALPEGVPGALTPVSPLLPGLGVSGLVSVKLVRLLWRETHDSATIVHVSFARELVPLVAALIALIRRRPLVCQPHGMLTSRTSPAHRVFDRLVVRPLVRRSSIVVCLTSSERARLIAWLGHGSHSNMVVLGNPVLLSGRMWPPRRDGVHEIVWIARLAPRKRVRVFLEAASLDRAADADRRYLVIGPDGGDLPRVLLCDEVEYLGAVAADEVEGCLSRADVFVLTSQDEPWGNVLALALAMGKVAIVPESAALASSLREAEAAIVIPDDDAKALQAAIASVSVDREAAASMSRSAKLYAESNFASEAQKLNLQRIWQKSLTSQQRNGG</sequence>
<evidence type="ECO:0000259" key="1">
    <source>
        <dbReference type="Pfam" id="PF13579"/>
    </source>
</evidence>
<dbReference type="Pfam" id="PF13692">
    <property type="entry name" value="Glyco_trans_1_4"/>
    <property type="match status" value="1"/>
</dbReference>
<dbReference type="Gene3D" id="3.40.50.2000">
    <property type="entry name" value="Glycogen Phosphorylase B"/>
    <property type="match status" value="2"/>
</dbReference>
<evidence type="ECO:0000313" key="2">
    <source>
        <dbReference type="EMBL" id="CAB4743909.1"/>
    </source>
</evidence>
<reference evidence="2" key="1">
    <citation type="submission" date="2020-05" db="EMBL/GenBank/DDBJ databases">
        <authorList>
            <person name="Chiriac C."/>
            <person name="Salcher M."/>
            <person name="Ghai R."/>
            <person name="Kavagutti S V."/>
        </authorList>
    </citation>
    <scope>NUCLEOTIDE SEQUENCE</scope>
</reference>
<dbReference type="InterPro" id="IPR028098">
    <property type="entry name" value="Glyco_trans_4-like_N"/>
</dbReference>
<organism evidence="2">
    <name type="scientific">freshwater metagenome</name>
    <dbReference type="NCBI Taxonomy" id="449393"/>
    <lineage>
        <taxon>unclassified sequences</taxon>
        <taxon>metagenomes</taxon>
        <taxon>ecological metagenomes</taxon>
    </lineage>
</organism>
<dbReference type="SUPFAM" id="SSF53756">
    <property type="entry name" value="UDP-Glycosyltransferase/glycogen phosphorylase"/>
    <property type="match status" value="1"/>
</dbReference>
<feature type="domain" description="Glycosyltransferase subfamily 4-like N-terminal" evidence="1">
    <location>
        <begin position="25"/>
        <end position="181"/>
    </location>
</feature>
<dbReference type="AlphaFoldDB" id="A0A6J6TCC6"/>
<dbReference type="EMBL" id="CAEZYQ010000010">
    <property type="protein sequence ID" value="CAB4743909.1"/>
    <property type="molecule type" value="Genomic_DNA"/>
</dbReference>
<dbReference type="GO" id="GO:0016758">
    <property type="term" value="F:hexosyltransferase activity"/>
    <property type="evidence" value="ECO:0007669"/>
    <property type="project" value="TreeGrafter"/>
</dbReference>
<name>A0A6J6TCC6_9ZZZZ</name>
<proteinExistence type="predicted"/>
<gene>
    <name evidence="2" type="ORF">UFOPK2761_01526</name>
</gene>
<dbReference type="InterPro" id="IPR050194">
    <property type="entry name" value="Glycosyltransferase_grp1"/>
</dbReference>
<protein>
    <submittedName>
        <fullName evidence="2">Unannotated protein</fullName>
    </submittedName>
</protein>